<sequence length="332" mass="37046">MRSVTSGSTVIESYKYDGFDHIIEHKKWNDQTQGLDTTKYAYDPLDRTVSKTIKAGTTGAKTTEFGYLGLSGEVLTESVAGVVQKSYLYSPWGKRLAMVKHETLGDKNSYYGYNPHTDVEMLYKEDGSVEGTYGYTAYGKEDKEMTTGPDAEGNPNYNPDEPHNPYRYSAKRWDPATKSYDMGFRDYSPGLNRFLSLDMYNGALSDMGLTTDVWTNNRYAFTGGNPISRVELDGHYFAGIDGEKYVENPNTGIGEISGSSRPGENGQYETIRMGSNIQMVSYDPGVTELTFDEAFSKILEESGLGWTEYIPLVMLGRKQVVGAGEKMVREKC</sequence>
<accession>A0A1H8B7Q9</accession>
<protein>
    <submittedName>
        <fullName evidence="2">RHS repeat-associated core domain-containing protein</fullName>
    </submittedName>
</protein>
<evidence type="ECO:0000313" key="3">
    <source>
        <dbReference type="Proteomes" id="UP000199695"/>
    </source>
</evidence>
<reference evidence="2 3" key="1">
    <citation type="submission" date="2016-10" db="EMBL/GenBank/DDBJ databases">
        <authorList>
            <person name="de Groot N.N."/>
        </authorList>
    </citation>
    <scope>NUCLEOTIDE SEQUENCE [LARGE SCALE GENOMIC DNA]</scope>
    <source>
        <strain evidence="2 3">DSM 46701</strain>
    </source>
</reference>
<keyword evidence="3" id="KW-1185">Reference proteome</keyword>
<evidence type="ECO:0000313" key="2">
    <source>
        <dbReference type="EMBL" id="SEM77917.1"/>
    </source>
</evidence>
<dbReference type="InterPro" id="IPR050708">
    <property type="entry name" value="T6SS_VgrG/RHS"/>
</dbReference>
<dbReference type="RefSeq" id="WP_211663649.1">
    <property type="nucleotide sequence ID" value="NZ_FOCQ01000002.1"/>
</dbReference>
<dbReference type="Gene3D" id="2.180.10.10">
    <property type="entry name" value="RHS repeat-associated core"/>
    <property type="match status" value="1"/>
</dbReference>
<dbReference type="Proteomes" id="UP000199695">
    <property type="component" value="Unassembled WGS sequence"/>
</dbReference>
<name>A0A1H8B7Q9_9BACL</name>
<organism evidence="2 3">
    <name type="scientific">Lihuaxuella thermophila</name>
    <dbReference type="NCBI Taxonomy" id="1173111"/>
    <lineage>
        <taxon>Bacteria</taxon>
        <taxon>Bacillati</taxon>
        <taxon>Bacillota</taxon>
        <taxon>Bacilli</taxon>
        <taxon>Bacillales</taxon>
        <taxon>Thermoactinomycetaceae</taxon>
        <taxon>Lihuaxuella</taxon>
    </lineage>
</organism>
<dbReference type="STRING" id="1173111.SAMN05444955_1025"/>
<feature type="region of interest" description="Disordered" evidence="1">
    <location>
        <begin position="142"/>
        <end position="166"/>
    </location>
</feature>
<proteinExistence type="predicted"/>
<dbReference type="AlphaFoldDB" id="A0A1H8B7Q9"/>
<dbReference type="PANTHER" id="PTHR32305:SF15">
    <property type="entry name" value="PROTEIN RHSA-RELATED"/>
    <property type="match status" value="1"/>
</dbReference>
<gene>
    <name evidence="2" type="ORF">SAMN05444955_1025</name>
</gene>
<evidence type="ECO:0000256" key="1">
    <source>
        <dbReference type="SAM" id="MobiDB-lite"/>
    </source>
</evidence>
<dbReference type="InterPro" id="IPR022385">
    <property type="entry name" value="Rhs_assc_core"/>
</dbReference>
<dbReference type="NCBIfam" id="TIGR03696">
    <property type="entry name" value="Rhs_assc_core"/>
    <property type="match status" value="1"/>
</dbReference>
<dbReference type="EMBL" id="FOCQ01000002">
    <property type="protein sequence ID" value="SEM77917.1"/>
    <property type="molecule type" value="Genomic_DNA"/>
</dbReference>
<dbReference type="PANTHER" id="PTHR32305">
    <property type="match status" value="1"/>
</dbReference>